<evidence type="ECO:0000256" key="2">
    <source>
        <dbReference type="ARBA" id="ARBA00023125"/>
    </source>
</evidence>
<dbReference type="GO" id="GO:0004519">
    <property type="term" value="F:endonuclease activity"/>
    <property type="evidence" value="ECO:0007669"/>
    <property type="project" value="UniProtKB-KW"/>
</dbReference>
<dbReference type="Proteomes" id="UP001597156">
    <property type="component" value="Unassembled WGS sequence"/>
</dbReference>
<name>A0ABW3PLG0_9LACO</name>
<evidence type="ECO:0000313" key="3">
    <source>
        <dbReference type="EMBL" id="MFD1125785.1"/>
    </source>
</evidence>
<keyword evidence="3" id="KW-0255">Endonuclease</keyword>
<keyword evidence="3" id="KW-0378">Hydrolase</keyword>
<dbReference type="RefSeq" id="WP_191981383.1">
    <property type="nucleotide sequence ID" value="NZ_JBHTLH010000038.1"/>
</dbReference>
<evidence type="ECO:0000256" key="1">
    <source>
        <dbReference type="ARBA" id="ARBA00022747"/>
    </source>
</evidence>
<dbReference type="InterPro" id="IPR044946">
    <property type="entry name" value="Restrct_endonuc_typeI_TRD_sf"/>
</dbReference>
<evidence type="ECO:0000313" key="4">
    <source>
        <dbReference type="Proteomes" id="UP001597156"/>
    </source>
</evidence>
<accession>A0ABW3PLG0</accession>
<comment type="caution">
    <text evidence="3">The sequence shown here is derived from an EMBL/GenBank/DDBJ whole genome shotgun (WGS) entry which is preliminary data.</text>
</comment>
<sequence>MGDVSKKVNEKNTENTYSDTLTNSAEFGIINQRDFFDKDISNSKKLSGYYIVRPDDFVYNPRISNHAPVGPIRKNNLGKAGVMSPLYYIFRVHGISITFLEQYFFTDLWRHFMIQNGDSGARSDRFAIKDSVFQTLPLPYPSYDEQLLIGRFLLKNDHLIAANPRQANNYKIDNYELSIRLKKE</sequence>
<keyword evidence="1" id="KW-0680">Restriction system</keyword>
<reference evidence="4" key="1">
    <citation type="journal article" date="2019" name="Int. J. Syst. Evol. Microbiol.">
        <title>The Global Catalogue of Microorganisms (GCM) 10K type strain sequencing project: providing services to taxonomists for standard genome sequencing and annotation.</title>
        <authorList>
            <consortium name="The Broad Institute Genomics Platform"/>
            <consortium name="The Broad Institute Genome Sequencing Center for Infectious Disease"/>
            <person name="Wu L."/>
            <person name="Ma J."/>
        </authorList>
    </citation>
    <scope>NUCLEOTIDE SEQUENCE [LARGE SCALE GENOMIC DNA]</scope>
    <source>
        <strain evidence="4">CCUG 71848</strain>
    </source>
</reference>
<keyword evidence="2" id="KW-0238">DNA-binding</keyword>
<dbReference type="Gene3D" id="3.90.220.20">
    <property type="entry name" value="DNA methylase specificity domains"/>
    <property type="match status" value="1"/>
</dbReference>
<proteinExistence type="predicted"/>
<keyword evidence="3" id="KW-0540">Nuclease</keyword>
<keyword evidence="4" id="KW-1185">Reference proteome</keyword>
<gene>
    <name evidence="3" type="ORF">ACFQ22_10535</name>
</gene>
<dbReference type="SUPFAM" id="SSF116734">
    <property type="entry name" value="DNA methylase specificity domain"/>
    <property type="match status" value="1"/>
</dbReference>
<organism evidence="3 4">
    <name type="scientific">Lentilactobacillus raoultii</name>
    <dbReference type="NCBI Taxonomy" id="1987503"/>
    <lineage>
        <taxon>Bacteria</taxon>
        <taxon>Bacillati</taxon>
        <taxon>Bacillota</taxon>
        <taxon>Bacilli</taxon>
        <taxon>Lactobacillales</taxon>
        <taxon>Lactobacillaceae</taxon>
        <taxon>Lentilactobacillus</taxon>
    </lineage>
</organism>
<protein>
    <submittedName>
        <fullName evidence="3">Restriction endonuclease subunit S</fullName>
    </submittedName>
</protein>
<dbReference type="EMBL" id="JBHTLH010000038">
    <property type="protein sequence ID" value="MFD1125785.1"/>
    <property type="molecule type" value="Genomic_DNA"/>
</dbReference>